<gene>
    <name evidence="2" type="ORF">Scep_015303</name>
</gene>
<proteinExistence type="predicted"/>
<name>A0AAP0P093_9MAGN</name>
<evidence type="ECO:0000256" key="1">
    <source>
        <dbReference type="SAM" id="MobiDB-lite"/>
    </source>
</evidence>
<reference evidence="2 3" key="1">
    <citation type="submission" date="2024-01" db="EMBL/GenBank/DDBJ databases">
        <title>Genome assemblies of Stephania.</title>
        <authorList>
            <person name="Yang L."/>
        </authorList>
    </citation>
    <scope>NUCLEOTIDE SEQUENCE [LARGE SCALE GENOMIC DNA]</scope>
    <source>
        <strain evidence="2">JXDWG</strain>
        <tissue evidence="2">Leaf</tissue>
    </source>
</reference>
<organism evidence="2 3">
    <name type="scientific">Stephania cephalantha</name>
    <dbReference type="NCBI Taxonomy" id="152367"/>
    <lineage>
        <taxon>Eukaryota</taxon>
        <taxon>Viridiplantae</taxon>
        <taxon>Streptophyta</taxon>
        <taxon>Embryophyta</taxon>
        <taxon>Tracheophyta</taxon>
        <taxon>Spermatophyta</taxon>
        <taxon>Magnoliopsida</taxon>
        <taxon>Ranunculales</taxon>
        <taxon>Menispermaceae</taxon>
        <taxon>Menispermoideae</taxon>
        <taxon>Cissampelideae</taxon>
        <taxon>Stephania</taxon>
    </lineage>
</organism>
<feature type="region of interest" description="Disordered" evidence="1">
    <location>
        <begin position="1"/>
        <end position="23"/>
    </location>
</feature>
<protein>
    <submittedName>
        <fullName evidence="2">Uncharacterized protein</fullName>
    </submittedName>
</protein>
<dbReference type="Proteomes" id="UP001419268">
    <property type="component" value="Unassembled WGS sequence"/>
</dbReference>
<accession>A0AAP0P093</accession>
<dbReference type="AlphaFoldDB" id="A0AAP0P093"/>
<comment type="caution">
    <text evidence="2">The sequence shown here is derived from an EMBL/GenBank/DDBJ whole genome shotgun (WGS) entry which is preliminary data.</text>
</comment>
<evidence type="ECO:0000313" key="3">
    <source>
        <dbReference type="Proteomes" id="UP001419268"/>
    </source>
</evidence>
<dbReference type="EMBL" id="JBBNAG010000006">
    <property type="protein sequence ID" value="KAK9126457.1"/>
    <property type="molecule type" value="Genomic_DNA"/>
</dbReference>
<evidence type="ECO:0000313" key="2">
    <source>
        <dbReference type="EMBL" id="KAK9126457.1"/>
    </source>
</evidence>
<sequence length="51" mass="5695">MHTKTHQTLPPTPTPPTTCKPNHSFILAGEEEEICWRGMNHQGFEGIHGSL</sequence>
<keyword evidence="3" id="KW-1185">Reference proteome</keyword>